<evidence type="ECO:0000256" key="1">
    <source>
        <dbReference type="HAMAP-Rule" id="MF_01866"/>
    </source>
</evidence>
<dbReference type="PANTHER" id="PTHR38109">
    <property type="entry name" value="PROTEIN YCGL"/>
    <property type="match status" value="1"/>
</dbReference>
<sequence>MKKICTIYRSPKKEGMYLYVDKAEDLTRVPEALLKQFGKPEHAMVLVLHPERELARVDVKKVLNEIGENGFFLQLPPSTSEDEYMKSIHQKNSKMGG</sequence>
<comment type="caution">
    <text evidence="3">The sequence shown here is derived from an EMBL/GenBank/DDBJ whole genome shotgun (WGS) entry which is preliminary data.</text>
</comment>
<dbReference type="AlphaFoldDB" id="A0A9J6RIZ1"/>
<protein>
    <recommendedName>
        <fullName evidence="1">YcgL domain-containing protein O0V09_03085</fullName>
    </recommendedName>
</protein>
<evidence type="ECO:0000313" key="4">
    <source>
        <dbReference type="Proteomes" id="UP001069090"/>
    </source>
</evidence>
<gene>
    <name evidence="3" type="ORF">O0V09_03085</name>
</gene>
<organism evidence="3 4">
    <name type="scientific">Dasania phycosphaerae</name>
    <dbReference type="NCBI Taxonomy" id="2950436"/>
    <lineage>
        <taxon>Bacteria</taxon>
        <taxon>Pseudomonadati</taxon>
        <taxon>Pseudomonadota</taxon>
        <taxon>Gammaproteobacteria</taxon>
        <taxon>Cellvibrionales</taxon>
        <taxon>Spongiibacteraceae</taxon>
        <taxon>Dasania</taxon>
    </lineage>
</organism>
<dbReference type="Gene3D" id="3.10.510.20">
    <property type="entry name" value="YcgL domain"/>
    <property type="match status" value="1"/>
</dbReference>
<dbReference type="InterPro" id="IPR038068">
    <property type="entry name" value="YcgL-like_sf"/>
</dbReference>
<proteinExistence type="inferred from homology"/>
<dbReference type="RefSeq" id="WP_258330322.1">
    <property type="nucleotide sequence ID" value="NZ_JAPTGG010000002.1"/>
</dbReference>
<evidence type="ECO:0000313" key="3">
    <source>
        <dbReference type="EMBL" id="MCZ0864167.1"/>
    </source>
</evidence>
<dbReference type="PROSITE" id="PS51648">
    <property type="entry name" value="YCGL"/>
    <property type="match status" value="1"/>
</dbReference>
<dbReference type="InterPro" id="IPR027354">
    <property type="entry name" value="YcgL_dom"/>
</dbReference>
<feature type="domain" description="YcgL" evidence="2">
    <location>
        <begin position="3"/>
        <end position="89"/>
    </location>
</feature>
<dbReference type="Pfam" id="PF05166">
    <property type="entry name" value="YcgL"/>
    <property type="match status" value="1"/>
</dbReference>
<reference evidence="3 4" key="1">
    <citation type="submission" date="2022-12" db="EMBL/GenBank/DDBJ databases">
        <title>Dasania phycosphaerae sp. nov., isolated from particulate material of the south coast of Korea.</title>
        <authorList>
            <person name="Jiang Y."/>
        </authorList>
    </citation>
    <scope>NUCLEOTIDE SEQUENCE [LARGE SCALE GENOMIC DNA]</scope>
    <source>
        <strain evidence="3 4">GY-19</strain>
    </source>
</reference>
<dbReference type="EMBL" id="JAPTGG010000002">
    <property type="protein sequence ID" value="MCZ0864167.1"/>
    <property type="molecule type" value="Genomic_DNA"/>
</dbReference>
<dbReference type="Proteomes" id="UP001069090">
    <property type="component" value="Unassembled WGS sequence"/>
</dbReference>
<name>A0A9J6RIZ1_9GAMM</name>
<dbReference type="HAMAP" id="MF_01866">
    <property type="entry name" value="UPF0745"/>
    <property type="match status" value="1"/>
</dbReference>
<evidence type="ECO:0000259" key="2">
    <source>
        <dbReference type="PROSITE" id="PS51648"/>
    </source>
</evidence>
<dbReference type="SUPFAM" id="SSF160191">
    <property type="entry name" value="YcgL-like"/>
    <property type="match status" value="1"/>
</dbReference>
<dbReference type="PANTHER" id="PTHR38109:SF1">
    <property type="entry name" value="PROTEIN YCGL"/>
    <property type="match status" value="1"/>
</dbReference>
<keyword evidence="4" id="KW-1185">Reference proteome</keyword>
<accession>A0A9J6RIZ1</accession>